<evidence type="ECO:0000313" key="8">
    <source>
        <dbReference type="Proteomes" id="UP000777438"/>
    </source>
</evidence>
<feature type="transmembrane region" description="Helical" evidence="6">
    <location>
        <begin position="130"/>
        <end position="150"/>
    </location>
</feature>
<dbReference type="AlphaFoldDB" id="A0A9P9ARH5"/>
<gene>
    <name evidence="7" type="ORF">B0T10DRAFT_602175</name>
</gene>
<sequence>MDVPAAANVLGTLGAVCWSIQLMPQILINYRRHNATGLQPSMMMLWAWAGVPLGVYNIVKGFNIALRIQPQVLTFLSLVTWIQCYYYERKWTVKRSLLVVVPVAAVMGGIQAGLIIALRIPESRDIEWPMILMAVLSAALLAAGVLCHYWDIWVHRTVRGISFIFVGIDAAGDVFSLVSIFFQPEIDVLGIVIYATEFVLWCGVFACGGYYNFLPWAKKRWSGGSKRMPTEDEALPSDAVGVQGQGNGLTLHDMPSSSSVFRTASANSNLRARRGAQGGE</sequence>
<evidence type="ECO:0000256" key="6">
    <source>
        <dbReference type="SAM" id="Phobius"/>
    </source>
</evidence>
<keyword evidence="2 6" id="KW-0812">Transmembrane</keyword>
<feature type="transmembrane region" description="Helical" evidence="6">
    <location>
        <begin position="188"/>
        <end position="211"/>
    </location>
</feature>
<reference evidence="7 8" key="1">
    <citation type="journal article" date="2021" name="Nat. Commun.">
        <title>Genetic determinants of endophytism in the Arabidopsis root mycobiome.</title>
        <authorList>
            <person name="Mesny F."/>
            <person name="Miyauchi S."/>
            <person name="Thiergart T."/>
            <person name="Pickel B."/>
            <person name="Atanasova L."/>
            <person name="Karlsson M."/>
            <person name="Huettel B."/>
            <person name="Barry K.W."/>
            <person name="Haridas S."/>
            <person name="Chen C."/>
            <person name="Bauer D."/>
            <person name="Andreopoulos W."/>
            <person name="Pangilinan J."/>
            <person name="LaButti K."/>
            <person name="Riley R."/>
            <person name="Lipzen A."/>
            <person name="Clum A."/>
            <person name="Drula E."/>
            <person name="Henrissat B."/>
            <person name="Kohler A."/>
            <person name="Grigoriev I.V."/>
            <person name="Martin F.M."/>
            <person name="Hacquard S."/>
        </authorList>
    </citation>
    <scope>NUCLEOTIDE SEQUENCE [LARGE SCALE GENOMIC DNA]</scope>
    <source>
        <strain evidence="7 8">MPI-CAGE-CH-0241</strain>
    </source>
</reference>
<dbReference type="GO" id="GO:0016020">
    <property type="term" value="C:membrane"/>
    <property type="evidence" value="ECO:0007669"/>
    <property type="project" value="UniProtKB-SubCell"/>
</dbReference>
<name>A0A9P9ARH5_9HYPO</name>
<feature type="transmembrane region" description="Helical" evidence="6">
    <location>
        <begin position="6"/>
        <end position="30"/>
    </location>
</feature>
<feature type="transmembrane region" description="Helical" evidence="6">
    <location>
        <begin position="42"/>
        <end position="62"/>
    </location>
</feature>
<evidence type="ECO:0000313" key="7">
    <source>
        <dbReference type="EMBL" id="KAH6896751.1"/>
    </source>
</evidence>
<keyword evidence="4 6" id="KW-0472">Membrane</keyword>
<dbReference type="Proteomes" id="UP000777438">
    <property type="component" value="Unassembled WGS sequence"/>
</dbReference>
<dbReference type="OrthoDB" id="407617at2759"/>
<feature type="compositionally biased region" description="Polar residues" evidence="5">
    <location>
        <begin position="255"/>
        <end position="270"/>
    </location>
</feature>
<dbReference type="Gene3D" id="1.20.1280.290">
    <property type="match status" value="1"/>
</dbReference>
<evidence type="ECO:0000256" key="1">
    <source>
        <dbReference type="ARBA" id="ARBA00004141"/>
    </source>
</evidence>
<dbReference type="EMBL" id="JAGPYM010000003">
    <property type="protein sequence ID" value="KAH6896751.1"/>
    <property type="molecule type" value="Genomic_DNA"/>
</dbReference>
<proteinExistence type="predicted"/>
<evidence type="ECO:0000256" key="2">
    <source>
        <dbReference type="ARBA" id="ARBA00022692"/>
    </source>
</evidence>
<dbReference type="PANTHER" id="PTHR16201">
    <property type="entry name" value="SEVEN TRANSMEMBRANE PROTEIN 1-RELATED"/>
    <property type="match status" value="1"/>
</dbReference>
<keyword evidence="3 6" id="KW-1133">Transmembrane helix</keyword>
<feature type="region of interest" description="Disordered" evidence="5">
    <location>
        <begin position="227"/>
        <end position="280"/>
    </location>
</feature>
<comment type="caution">
    <text evidence="7">The sequence shown here is derived from an EMBL/GenBank/DDBJ whole genome shotgun (WGS) entry which is preliminary data.</text>
</comment>
<evidence type="ECO:0000256" key="5">
    <source>
        <dbReference type="SAM" id="MobiDB-lite"/>
    </source>
</evidence>
<protein>
    <submittedName>
        <fullName evidence="7">PQ loop repeat-domain-containing protein</fullName>
    </submittedName>
</protein>
<dbReference type="Pfam" id="PF04193">
    <property type="entry name" value="PQ-loop"/>
    <property type="match status" value="1"/>
</dbReference>
<keyword evidence="8" id="KW-1185">Reference proteome</keyword>
<dbReference type="InterPro" id="IPR006603">
    <property type="entry name" value="PQ-loop_rpt"/>
</dbReference>
<evidence type="ECO:0000256" key="3">
    <source>
        <dbReference type="ARBA" id="ARBA00022989"/>
    </source>
</evidence>
<accession>A0A9P9ARH5</accession>
<feature type="transmembrane region" description="Helical" evidence="6">
    <location>
        <begin position="162"/>
        <end position="182"/>
    </location>
</feature>
<dbReference type="PANTHER" id="PTHR16201:SF37">
    <property type="entry name" value="PQ-LOOP REPEAT-CONTAINING PROTEIN"/>
    <property type="match status" value="1"/>
</dbReference>
<comment type="subcellular location">
    <subcellularLocation>
        <location evidence="1">Membrane</location>
        <topology evidence="1">Multi-pass membrane protein</topology>
    </subcellularLocation>
</comment>
<dbReference type="InterPro" id="IPR051415">
    <property type="entry name" value="LAAT-1"/>
</dbReference>
<feature type="transmembrane region" description="Helical" evidence="6">
    <location>
        <begin position="98"/>
        <end position="118"/>
    </location>
</feature>
<organism evidence="7 8">
    <name type="scientific">Thelonectria olida</name>
    <dbReference type="NCBI Taxonomy" id="1576542"/>
    <lineage>
        <taxon>Eukaryota</taxon>
        <taxon>Fungi</taxon>
        <taxon>Dikarya</taxon>
        <taxon>Ascomycota</taxon>
        <taxon>Pezizomycotina</taxon>
        <taxon>Sordariomycetes</taxon>
        <taxon>Hypocreomycetidae</taxon>
        <taxon>Hypocreales</taxon>
        <taxon>Nectriaceae</taxon>
        <taxon>Thelonectria</taxon>
    </lineage>
</organism>
<evidence type="ECO:0000256" key="4">
    <source>
        <dbReference type="ARBA" id="ARBA00023136"/>
    </source>
</evidence>